<accession>A0A0A2MQH0</accession>
<gene>
    <name evidence="1" type="ORF">Q766_02155</name>
</gene>
<dbReference type="EMBL" id="JRLY01000001">
    <property type="protein sequence ID" value="KGO94937.1"/>
    <property type="molecule type" value="Genomic_DNA"/>
</dbReference>
<name>A0A0A2MQH0_9FLAO</name>
<protein>
    <submittedName>
        <fullName evidence="1">Uncharacterized protein</fullName>
    </submittedName>
</protein>
<dbReference type="eggNOG" id="ENOG502ZYJT">
    <property type="taxonomic scope" value="Bacteria"/>
</dbReference>
<organism evidence="1 2">
    <name type="scientific">Flavobacterium subsaxonicum WB 4.1-42 = DSM 21790</name>
    <dbReference type="NCBI Taxonomy" id="1121898"/>
    <lineage>
        <taxon>Bacteria</taxon>
        <taxon>Pseudomonadati</taxon>
        <taxon>Bacteroidota</taxon>
        <taxon>Flavobacteriia</taxon>
        <taxon>Flavobacteriales</taxon>
        <taxon>Flavobacteriaceae</taxon>
        <taxon>Flavobacterium</taxon>
    </lineage>
</organism>
<dbReference type="AlphaFoldDB" id="A0A0A2MQH0"/>
<sequence length="139" mass="15913">MICLLLFKIAAMYTYTMTFVSCDNIGLPADDIFSGNIVSGIVTEKLNKHELELADFNWSGAYSYDNSLSYLMSPYKFNFVVEVRVKLDVTTIQNRQAIYDRCLEALKKDEVLLKRVECLRDDDSHKEQCVLCFDIKSAA</sequence>
<dbReference type="STRING" id="1121898.GCA_000422725_00902"/>
<evidence type="ECO:0000313" key="2">
    <source>
        <dbReference type="Proteomes" id="UP000030111"/>
    </source>
</evidence>
<dbReference type="Proteomes" id="UP000030111">
    <property type="component" value="Unassembled WGS sequence"/>
</dbReference>
<comment type="caution">
    <text evidence="1">The sequence shown here is derived from an EMBL/GenBank/DDBJ whole genome shotgun (WGS) entry which is preliminary data.</text>
</comment>
<evidence type="ECO:0000313" key="1">
    <source>
        <dbReference type="EMBL" id="KGO94937.1"/>
    </source>
</evidence>
<keyword evidence="2" id="KW-1185">Reference proteome</keyword>
<reference evidence="1 2" key="1">
    <citation type="submission" date="2013-09" db="EMBL/GenBank/DDBJ databases">
        <authorList>
            <person name="Zeng Z."/>
            <person name="Chen C."/>
        </authorList>
    </citation>
    <scope>NUCLEOTIDE SEQUENCE [LARGE SCALE GENOMIC DNA]</scope>
    <source>
        <strain evidence="1 2">WB 4.1-42</strain>
    </source>
</reference>
<proteinExistence type="predicted"/>